<dbReference type="InterPro" id="IPR050406">
    <property type="entry name" value="FGGY_Carb_Kinase"/>
</dbReference>
<organism evidence="4">
    <name type="scientific">bioreactor metagenome</name>
    <dbReference type="NCBI Taxonomy" id="1076179"/>
    <lineage>
        <taxon>unclassified sequences</taxon>
        <taxon>metagenomes</taxon>
        <taxon>ecological metagenomes</taxon>
    </lineage>
</organism>
<dbReference type="GO" id="GO:0008737">
    <property type="term" value="F:L-fuculokinase activity"/>
    <property type="evidence" value="ECO:0007669"/>
    <property type="project" value="UniProtKB-EC"/>
</dbReference>
<dbReference type="AlphaFoldDB" id="A0A644XF40"/>
<gene>
    <name evidence="4" type="primary">fucK_1</name>
    <name evidence="4" type="ORF">SDC9_60901</name>
</gene>
<dbReference type="PANTHER" id="PTHR43095:SF2">
    <property type="entry name" value="GLUCONOKINASE"/>
    <property type="match status" value="1"/>
</dbReference>
<evidence type="ECO:0000256" key="1">
    <source>
        <dbReference type="ARBA" id="ARBA00022679"/>
    </source>
</evidence>
<feature type="domain" description="Carbohydrate kinase FGGY C-terminal" evidence="3">
    <location>
        <begin position="64"/>
        <end position="243"/>
    </location>
</feature>
<dbReference type="EC" id="2.7.1.51" evidence="4"/>
<evidence type="ECO:0000313" key="4">
    <source>
        <dbReference type="EMBL" id="MPM14537.1"/>
    </source>
</evidence>
<dbReference type="Pfam" id="PF02782">
    <property type="entry name" value="FGGY_C"/>
    <property type="match status" value="1"/>
</dbReference>
<dbReference type="Gene3D" id="3.30.420.40">
    <property type="match status" value="1"/>
</dbReference>
<protein>
    <submittedName>
        <fullName evidence="4">L-fuculokinase</fullName>
        <ecNumber evidence="4">2.7.1.51</ecNumber>
    </submittedName>
</protein>
<evidence type="ECO:0000259" key="3">
    <source>
        <dbReference type="Pfam" id="PF02782"/>
    </source>
</evidence>
<keyword evidence="2 4" id="KW-0418">Kinase</keyword>
<dbReference type="InterPro" id="IPR018485">
    <property type="entry name" value="FGGY_C"/>
</dbReference>
<keyword evidence="1 4" id="KW-0808">Transferase</keyword>
<sequence>MESELGLSIESQLPKLVRFGTTAPLSRKAALRLGVKQGIPVLPCFPDGGLNQIGSDAIQSGIMTLSMGTSGAMRLTTEKPYLPQDMSSWCYLSPKEEYLSGAATSGCCNCVDWAKERFFPKETTYAEIEEQMDIRRQIPTYLPFLYGERCPGWNDERTASFHNLRPHHTPIDRYQAVLEGVVYNLYQCFLEIRESHFPIDTIKLSGGVLNSKAWKQMCCDIFNFPLTEDSATQSSLLGGAKLALECLGESLDINDFFVNNGTLLTPNEESVPFYQQRYADYLHWYEKAQVMSMNKE</sequence>
<proteinExistence type="predicted"/>
<accession>A0A644XF40</accession>
<dbReference type="InterPro" id="IPR043129">
    <property type="entry name" value="ATPase_NBD"/>
</dbReference>
<dbReference type="EMBL" id="VSSQ01002297">
    <property type="protein sequence ID" value="MPM14537.1"/>
    <property type="molecule type" value="Genomic_DNA"/>
</dbReference>
<dbReference type="SUPFAM" id="SSF53067">
    <property type="entry name" value="Actin-like ATPase domain"/>
    <property type="match status" value="1"/>
</dbReference>
<comment type="caution">
    <text evidence="4">The sequence shown here is derived from an EMBL/GenBank/DDBJ whole genome shotgun (WGS) entry which is preliminary data.</text>
</comment>
<evidence type="ECO:0000256" key="2">
    <source>
        <dbReference type="ARBA" id="ARBA00022777"/>
    </source>
</evidence>
<reference evidence="4" key="1">
    <citation type="submission" date="2019-08" db="EMBL/GenBank/DDBJ databases">
        <authorList>
            <person name="Kucharzyk K."/>
            <person name="Murdoch R.W."/>
            <person name="Higgins S."/>
            <person name="Loffler F."/>
        </authorList>
    </citation>
    <scope>NUCLEOTIDE SEQUENCE</scope>
</reference>
<dbReference type="PANTHER" id="PTHR43095">
    <property type="entry name" value="SUGAR KINASE"/>
    <property type="match status" value="1"/>
</dbReference>
<name>A0A644XF40_9ZZZZ</name>